<dbReference type="AlphaFoldDB" id="A0A9X1JYX5"/>
<dbReference type="Pfam" id="PF04233">
    <property type="entry name" value="Phage_Mu_F"/>
    <property type="match status" value="1"/>
</dbReference>
<feature type="domain" description="Phage head morphogenesis" evidence="1">
    <location>
        <begin position="60"/>
        <end position="177"/>
    </location>
</feature>
<proteinExistence type="predicted"/>
<evidence type="ECO:0000313" key="3">
    <source>
        <dbReference type="Proteomes" id="UP001138661"/>
    </source>
</evidence>
<dbReference type="Proteomes" id="UP001138661">
    <property type="component" value="Unassembled WGS sequence"/>
</dbReference>
<comment type="caution">
    <text evidence="2">The sequence shown here is derived from an EMBL/GenBank/DDBJ whole genome shotgun (WGS) entry which is preliminary data.</text>
</comment>
<keyword evidence="3" id="KW-1185">Reference proteome</keyword>
<dbReference type="RefSeq" id="WP_219502886.1">
    <property type="nucleotide sequence ID" value="NZ_JAHXDN010000003.1"/>
</dbReference>
<protein>
    <submittedName>
        <fullName evidence="2">Virion morphogenesis protein</fullName>
    </submittedName>
</protein>
<evidence type="ECO:0000313" key="2">
    <source>
        <dbReference type="EMBL" id="MBW4708630.1"/>
    </source>
</evidence>
<gene>
    <name evidence="2" type="ORF">KX928_12630</name>
</gene>
<reference evidence="2" key="1">
    <citation type="submission" date="2021-07" db="EMBL/GenBank/DDBJ databases">
        <title>Roseobacter insulae sp. nov., isolated from a tidal flat.</title>
        <authorList>
            <person name="Park S."/>
            <person name="Yoon J.-H."/>
        </authorList>
    </citation>
    <scope>NUCLEOTIDE SEQUENCE</scope>
    <source>
        <strain evidence="2">YSTF-M11</strain>
    </source>
</reference>
<organism evidence="2 3">
    <name type="scientific">Roseobacter insulae</name>
    <dbReference type="NCBI Taxonomy" id="2859783"/>
    <lineage>
        <taxon>Bacteria</taxon>
        <taxon>Pseudomonadati</taxon>
        <taxon>Pseudomonadota</taxon>
        <taxon>Alphaproteobacteria</taxon>
        <taxon>Rhodobacterales</taxon>
        <taxon>Roseobacteraceae</taxon>
        <taxon>Roseobacter</taxon>
    </lineage>
</organism>
<dbReference type="EMBL" id="JAHXDN010000003">
    <property type="protein sequence ID" value="MBW4708630.1"/>
    <property type="molecule type" value="Genomic_DNA"/>
</dbReference>
<accession>A0A9X1JYX5</accession>
<evidence type="ECO:0000259" key="1">
    <source>
        <dbReference type="Pfam" id="PF04233"/>
    </source>
</evidence>
<dbReference type="InterPro" id="IPR006528">
    <property type="entry name" value="Phage_head_morphogenesis_dom"/>
</dbReference>
<name>A0A9X1JYX5_9RHOB</name>
<sequence length="384" mass="43172">MAEPISAVFRQPFKEQVAAFRLRLGDLVPTSRWDDISRAQHDRAFMVAGATKADLLADLGAAVDKAISEGTSLEEFRRDFRQIVETRGWHGWTGEGTARGEAWRTKVIYRTNLATTRAAGRYAQHFSGAFRYLVYRHSGAENYRPEHLGWDGLILPVDHPFWKTHYPINGWGCACFVRGARTLAGAIRVGGKPDVTLPPDWATRDPRTGAPVGIDKGWDYAPGATVDDTIRALKPKVDQLPSRPAIDLIQDWLQGRAFESWFANPVGKWPVARIARADAEALKVRTRTAVLSPDTVAKQLRNHPDLTVADYKLIQRAVDKATRKLSQGSNRRVFIHEDPEGGGQILVVKAVVEQDELFVLSYLKLSRKDRDRDRKVRQFINKSE</sequence>